<dbReference type="Proteomes" id="UP001499878">
    <property type="component" value="Unassembled WGS sequence"/>
</dbReference>
<organism evidence="1 2">
    <name type="scientific">Streptomyces thinghirensis</name>
    <dbReference type="NCBI Taxonomy" id="551547"/>
    <lineage>
        <taxon>Bacteria</taxon>
        <taxon>Bacillati</taxon>
        <taxon>Actinomycetota</taxon>
        <taxon>Actinomycetes</taxon>
        <taxon>Kitasatosporales</taxon>
        <taxon>Streptomycetaceae</taxon>
        <taxon>Streptomyces</taxon>
    </lineage>
</organism>
<keyword evidence="2" id="KW-1185">Reference proteome</keyword>
<reference evidence="2" key="1">
    <citation type="journal article" date="2019" name="Int. J. Syst. Evol. Microbiol.">
        <title>The Global Catalogue of Microorganisms (GCM) 10K type strain sequencing project: providing services to taxonomists for standard genome sequencing and annotation.</title>
        <authorList>
            <consortium name="The Broad Institute Genomics Platform"/>
            <consortium name="The Broad Institute Genome Sequencing Center for Infectious Disease"/>
            <person name="Wu L."/>
            <person name="Ma J."/>
        </authorList>
    </citation>
    <scope>NUCLEOTIDE SEQUENCE [LARGE SCALE GENOMIC DNA]</scope>
    <source>
        <strain evidence="2">JCM 18306</strain>
    </source>
</reference>
<evidence type="ECO:0000313" key="2">
    <source>
        <dbReference type="Proteomes" id="UP001499878"/>
    </source>
</evidence>
<dbReference type="EMBL" id="BAABJR010000023">
    <property type="protein sequence ID" value="GAA5215979.1"/>
    <property type="molecule type" value="Genomic_DNA"/>
</dbReference>
<evidence type="ECO:0000313" key="1">
    <source>
        <dbReference type="EMBL" id="GAA5215979.1"/>
    </source>
</evidence>
<comment type="caution">
    <text evidence="1">The sequence shown here is derived from an EMBL/GenBank/DDBJ whole genome shotgun (WGS) entry which is preliminary data.</text>
</comment>
<proteinExistence type="predicted"/>
<gene>
    <name evidence="1" type="ORF">GCM10023323_67180</name>
</gene>
<accession>A0ABP9TEB1</accession>
<name>A0ABP9TEB1_9ACTN</name>
<sequence>MPSKSSNRRCLLAFLEPVIDASAGLLAAIWSSSQWGIDPMDGGKLEDWPTLRLRIPRLVKGHEAAHTAQPQSDRFLVGAPPPSEALLGRMREQAAEICKPEAAALPAAGHPASVIARLCEPPALPIRHPGQTMGHDRPTPSMVTFRVLSPTPGEGLATLFIGGHGSSPLPPVTVYRDGTVDTRRTTLYLPDRTGESTSELIPQSDRSALQSRAVQALEARQAALAGYDYLVEAFAADVLGLARSARWREAVSTALLGDWAEPLFSGQRLDDAAVTRLRVEARITHRHLVPLWRRRTRHGRVLLLDTPLGDGLSLHDLASGIADTEAPLLEHDPEDARLAALIRALQPAERAAALAWADPNVRSWTEAAQQAGADDPIAFGERVRRKCRRLAAELARRRSLTVHAGGESA</sequence>
<dbReference type="RefSeq" id="WP_345637011.1">
    <property type="nucleotide sequence ID" value="NZ_BAABJR010000023.1"/>
</dbReference>
<protein>
    <submittedName>
        <fullName evidence="1">Uncharacterized protein</fullName>
    </submittedName>
</protein>